<comment type="caution">
    <text evidence="5">The sequence shown here is derived from an EMBL/GenBank/DDBJ whole genome shotgun (WGS) entry which is preliminary data.</text>
</comment>
<evidence type="ECO:0000313" key="5">
    <source>
        <dbReference type="EMBL" id="MCH8617387.1"/>
    </source>
</evidence>
<dbReference type="InterPro" id="IPR011611">
    <property type="entry name" value="PfkB_dom"/>
</dbReference>
<dbReference type="EMBL" id="JAKZHW010000002">
    <property type="protein sequence ID" value="MCH8617387.1"/>
    <property type="molecule type" value="Genomic_DNA"/>
</dbReference>
<dbReference type="PANTHER" id="PTHR43320:SF2">
    <property type="entry name" value="2-DEHYDRO-3-DEOXYGLUCONOKINASE_2-DEHYDRO-3-DEOXYGALACTONOKINASE"/>
    <property type="match status" value="1"/>
</dbReference>
<dbReference type="InterPro" id="IPR029056">
    <property type="entry name" value="Ribokinase-like"/>
</dbReference>
<evidence type="ECO:0000256" key="2">
    <source>
        <dbReference type="ARBA" id="ARBA00022679"/>
    </source>
</evidence>
<gene>
    <name evidence="5" type="ORF">LZ016_14915</name>
</gene>
<name>A0ABS9VRV9_9SPHN</name>
<accession>A0ABS9VRV9</accession>
<dbReference type="PANTHER" id="PTHR43320">
    <property type="entry name" value="SUGAR KINASE"/>
    <property type="match status" value="1"/>
</dbReference>
<dbReference type="Proteomes" id="UP001203058">
    <property type="component" value="Unassembled WGS sequence"/>
</dbReference>
<dbReference type="InterPro" id="IPR052700">
    <property type="entry name" value="Carb_kinase_PfkB-like"/>
</dbReference>
<keyword evidence="6" id="KW-1185">Reference proteome</keyword>
<dbReference type="GO" id="GO:0016301">
    <property type="term" value="F:kinase activity"/>
    <property type="evidence" value="ECO:0007669"/>
    <property type="project" value="UniProtKB-KW"/>
</dbReference>
<dbReference type="Pfam" id="PF00294">
    <property type="entry name" value="PfkB"/>
    <property type="match status" value="1"/>
</dbReference>
<evidence type="ECO:0000313" key="6">
    <source>
        <dbReference type="Proteomes" id="UP001203058"/>
    </source>
</evidence>
<comment type="similarity">
    <text evidence="1">Belongs to the carbohydrate kinase PfkB family.</text>
</comment>
<sequence length="327" mass="34659">MSVDQPGSILCFGEVLLRLSAERGTKLVNAQRFDAHIGGSEANVGALLAQLGHSVQMVTVLARSSLGHQCEAELRRVGIGTSHSVRAEGRQGLYFLEGGGAAGRIIYDRGGSAFAQNANLLDWSALVGHASWFHLSGIDLALGDIAAEAALDAVKTMASAGVAISFDVNHRASLWEGRSKSELARVRDVMALTDYLFASPRDLARTLGCEIAQATQSAFGTFDRLTLIASTQRLLQQQRLSVRIATREQAHETNGASLGCVVDRIGSGDAFAGAVIDGILRGASLEECANFGLAAAISKHGIAGDRWIGTREELESFNPFSPGDVRR</sequence>
<keyword evidence="3 5" id="KW-0418">Kinase</keyword>
<dbReference type="RefSeq" id="WP_241448258.1">
    <property type="nucleotide sequence ID" value="NZ_JAKZHW010000002.1"/>
</dbReference>
<evidence type="ECO:0000259" key="4">
    <source>
        <dbReference type="Pfam" id="PF00294"/>
    </source>
</evidence>
<proteinExistence type="inferred from homology"/>
<reference evidence="5 6" key="1">
    <citation type="submission" date="2022-03" db="EMBL/GenBank/DDBJ databases">
        <authorList>
            <person name="Jo J.-H."/>
            <person name="Im W.-T."/>
        </authorList>
    </citation>
    <scope>NUCLEOTIDE SEQUENCE [LARGE SCALE GENOMIC DNA]</scope>
    <source>
        <strain evidence="5 6">SM33</strain>
    </source>
</reference>
<feature type="domain" description="Carbohydrate kinase PfkB" evidence="4">
    <location>
        <begin position="8"/>
        <end position="296"/>
    </location>
</feature>
<dbReference type="Gene3D" id="3.40.1190.20">
    <property type="match status" value="1"/>
</dbReference>
<protein>
    <submittedName>
        <fullName evidence="5">Sugar kinase</fullName>
    </submittedName>
</protein>
<evidence type="ECO:0000256" key="3">
    <source>
        <dbReference type="ARBA" id="ARBA00022777"/>
    </source>
</evidence>
<evidence type="ECO:0000256" key="1">
    <source>
        <dbReference type="ARBA" id="ARBA00010688"/>
    </source>
</evidence>
<dbReference type="CDD" id="cd01166">
    <property type="entry name" value="KdgK"/>
    <property type="match status" value="1"/>
</dbReference>
<organism evidence="5 6">
    <name type="scientific">Sphingomonas telluris</name>
    <dbReference type="NCBI Taxonomy" id="2907998"/>
    <lineage>
        <taxon>Bacteria</taxon>
        <taxon>Pseudomonadati</taxon>
        <taxon>Pseudomonadota</taxon>
        <taxon>Alphaproteobacteria</taxon>
        <taxon>Sphingomonadales</taxon>
        <taxon>Sphingomonadaceae</taxon>
        <taxon>Sphingomonas</taxon>
    </lineage>
</organism>
<keyword evidence="2" id="KW-0808">Transferase</keyword>
<dbReference type="SUPFAM" id="SSF53613">
    <property type="entry name" value="Ribokinase-like"/>
    <property type="match status" value="1"/>
</dbReference>